<dbReference type="RefSeq" id="WP_091566764.1">
    <property type="nucleotide sequence ID" value="NZ_FMZA01000004.1"/>
</dbReference>
<reference evidence="5 6" key="1">
    <citation type="submission" date="2016-10" db="EMBL/GenBank/DDBJ databases">
        <authorList>
            <person name="de Groot N.N."/>
        </authorList>
    </citation>
    <scope>NUCLEOTIDE SEQUENCE [LARGE SCALE GENOMIC DNA]</scope>
    <source>
        <strain evidence="5 6">DSM 45514</strain>
    </source>
</reference>
<evidence type="ECO:0000313" key="5">
    <source>
        <dbReference type="EMBL" id="SDC17204.1"/>
    </source>
</evidence>
<dbReference type="InterPro" id="IPR051935">
    <property type="entry name" value="HSDL2"/>
</dbReference>
<name>A0A1G6JEK9_9BACL</name>
<dbReference type="PANTHER" id="PTHR42808">
    <property type="entry name" value="HYDROXYSTEROID DEHYDROGENASE-LIKE PROTEIN 2"/>
    <property type="match status" value="1"/>
</dbReference>
<sequence length="114" mass="12693">MSVDMSVTQVFAEIESRLQEDPKPIEGMDTVYQFDLSGEEQEVFQLQLSQGSAKAEQGTPHEADCTIQMKAEDFKEMLLGNLNPTAAFMSGKLKVKGNMGQAMKLQSVLNQYKK</sequence>
<keyword evidence="3" id="KW-0560">Oxidoreductase</keyword>
<dbReference type="Proteomes" id="UP000199387">
    <property type="component" value="Unassembled WGS sequence"/>
</dbReference>
<keyword evidence="2" id="KW-0521">NADP</keyword>
<dbReference type="InterPro" id="IPR003033">
    <property type="entry name" value="SCP2_sterol-bd_dom"/>
</dbReference>
<evidence type="ECO:0000259" key="4">
    <source>
        <dbReference type="Pfam" id="PF02036"/>
    </source>
</evidence>
<dbReference type="STRING" id="1236220.SAMN04488112_1049"/>
<gene>
    <name evidence="5" type="ORF">SAMN04488112_1049</name>
</gene>
<dbReference type="OrthoDB" id="9804656at2"/>
<evidence type="ECO:0000313" key="6">
    <source>
        <dbReference type="Proteomes" id="UP000199387"/>
    </source>
</evidence>
<keyword evidence="6" id="KW-1185">Reference proteome</keyword>
<evidence type="ECO:0000256" key="3">
    <source>
        <dbReference type="ARBA" id="ARBA00023002"/>
    </source>
</evidence>
<dbReference type="Gene3D" id="3.30.1050.10">
    <property type="entry name" value="SCP2 sterol-binding domain"/>
    <property type="match status" value="1"/>
</dbReference>
<dbReference type="Pfam" id="PF02036">
    <property type="entry name" value="SCP2"/>
    <property type="match status" value="1"/>
</dbReference>
<accession>A0A1G6JEK9</accession>
<dbReference type="AlphaFoldDB" id="A0A1G6JEK9"/>
<dbReference type="PANTHER" id="PTHR42808:SF3">
    <property type="entry name" value="HYDROXYSTEROID DEHYDROGENASE-LIKE PROTEIN 2"/>
    <property type="match status" value="1"/>
</dbReference>
<evidence type="ECO:0000256" key="2">
    <source>
        <dbReference type="ARBA" id="ARBA00022857"/>
    </source>
</evidence>
<comment type="similarity">
    <text evidence="1">Belongs to the short-chain dehydrogenases/reductases (SDR) family.</text>
</comment>
<dbReference type="EMBL" id="FMZA01000004">
    <property type="protein sequence ID" value="SDC17204.1"/>
    <property type="molecule type" value="Genomic_DNA"/>
</dbReference>
<dbReference type="GO" id="GO:0016491">
    <property type="term" value="F:oxidoreductase activity"/>
    <property type="evidence" value="ECO:0007669"/>
    <property type="project" value="UniProtKB-KW"/>
</dbReference>
<organism evidence="5 6">
    <name type="scientific">Melghirimyces thermohalophilus</name>
    <dbReference type="NCBI Taxonomy" id="1236220"/>
    <lineage>
        <taxon>Bacteria</taxon>
        <taxon>Bacillati</taxon>
        <taxon>Bacillota</taxon>
        <taxon>Bacilli</taxon>
        <taxon>Bacillales</taxon>
        <taxon>Thermoactinomycetaceae</taxon>
        <taxon>Melghirimyces</taxon>
    </lineage>
</organism>
<proteinExistence type="inferred from homology"/>
<evidence type="ECO:0000256" key="1">
    <source>
        <dbReference type="ARBA" id="ARBA00006484"/>
    </source>
</evidence>
<dbReference type="SUPFAM" id="SSF55718">
    <property type="entry name" value="SCP-like"/>
    <property type="match status" value="1"/>
</dbReference>
<protein>
    <submittedName>
        <fullName evidence="5">SCP-2 sterol transfer family protein</fullName>
    </submittedName>
</protein>
<feature type="domain" description="SCP2" evidence="4">
    <location>
        <begin position="13"/>
        <end position="109"/>
    </location>
</feature>
<dbReference type="InterPro" id="IPR036527">
    <property type="entry name" value="SCP2_sterol-bd_dom_sf"/>
</dbReference>